<dbReference type="Gene3D" id="3.20.20.140">
    <property type="entry name" value="Metal-dependent hydrolases"/>
    <property type="match status" value="1"/>
</dbReference>
<dbReference type="EMBL" id="JBDXSU010000002">
    <property type="protein sequence ID" value="MFB5189149.1"/>
    <property type="molecule type" value="Genomic_DNA"/>
</dbReference>
<accession>A0ABV5AAB0</accession>
<evidence type="ECO:0000256" key="1">
    <source>
        <dbReference type="ARBA" id="ARBA00038310"/>
    </source>
</evidence>
<dbReference type="InterPro" id="IPR052350">
    <property type="entry name" value="Metallo-dep_Lactonases"/>
</dbReference>
<evidence type="ECO:0000259" key="2">
    <source>
        <dbReference type="Pfam" id="PF04909"/>
    </source>
</evidence>
<name>A0ABV5AAB0_9BACL</name>
<proteinExistence type="inferred from homology"/>
<keyword evidence="4" id="KW-1185">Reference proteome</keyword>
<dbReference type="Proteomes" id="UP001579974">
    <property type="component" value="Unassembled WGS sequence"/>
</dbReference>
<organism evidence="3 4">
    <name type="scientific">Alicyclobacillus fastidiosus</name>
    <dbReference type="NCBI Taxonomy" id="392011"/>
    <lineage>
        <taxon>Bacteria</taxon>
        <taxon>Bacillati</taxon>
        <taxon>Bacillota</taxon>
        <taxon>Bacilli</taxon>
        <taxon>Bacillales</taxon>
        <taxon>Alicyclobacillaceae</taxon>
        <taxon>Alicyclobacillus</taxon>
    </lineage>
</organism>
<dbReference type="PANTHER" id="PTHR43569">
    <property type="entry name" value="AMIDOHYDROLASE"/>
    <property type="match status" value="1"/>
</dbReference>
<feature type="domain" description="Amidohydrolase-related" evidence="2">
    <location>
        <begin position="3"/>
        <end position="276"/>
    </location>
</feature>
<dbReference type="Pfam" id="PF04909">
    <property type="entry name" value="Amidohydro_2"/>
    <property type="match status" value="1"/>
</dbReference>
<gene>
    <name evidence="3" type="ORF">KKP3000_002148</name>
</gene>
<sequence>MRIDAHQHFWKLCRGDYAWLQPDNVRLYRDFLPDDVLPHLAARGIDQTIVVQAAPTVAETEFLLELASHQPFIAGVVGWLDLASREFEASYHRLCQFEKFVGVRPMLQDLQEDDWVLQDVVIENISLLAKDSFPIDLLVVPRHLPYVRELLQRVPTLRAVIDHLAKPPIKDQVFEPWRGDMAEIAKYPFVMCKLSGMVTEADPMAWRLDDLRPYVFEIVSKFGPKRVMFGSDWPVCTEVASYEEVYDALTAILRPRLSDEQMRSVFGENAKEFYRLAPLR</sequence>
<dbReference type="PANTHER" id="PTHR43569:SF2">
    <property type="entry name" value="AMIDOHYDROLASE-RELATED DOMAIN-CONTAINING PROTEIN"/>
    <property type="match status" value="1"/>
</dbReference>
<comment type="caution">
    <text evidence="3">The sequence shown here is derived from an EMBL/GenBank/DDBJ whole genome shotgun (WGS) entry which is preliminary data.</text>
</comment>
<evidence type="ECO:0000313" key="4">
    <source>
        <dbReference type="Proteomes" id="UP001579974"/>
    </source>
</evidence>
<dbReference type="RefSeq" id="WP_275472706.1">
    <property type="nucleotide sequence ID" value="NZ_CP162940.1"/>
</dbReference>
<reference evidence="3 4" key="1">
    <citation type="journal article" date="2024" name="Int. J. Mol. Sci.">
        <title>Exploration of Alicyclobacillus spp. Genome in Search of Antibiotic Resistance.</title>
        <authorList>
            <person name="Bucka-Kolendo J."/>
            <person name="Kiousi D.E."/>
            <person name="Dekowska A."/>
            <person name="Mikolajczuk-Szczyrba A."/>
            <person name="Karadedos D.M."/>
            <person name="Michael P."/>
            <person name="Galanis A."/>
            <person name="Sokolowska B."/>
        </authorList>
    </citation>
    <scope>NUCLEOTIDE SEQUENCE [LARGE SCALE GENOMIC DNA]</scope>
    <source>
        <strain evidence="3 4">KKP 3000</strain>
    </source>
</reference>
<dbReference type="SUPFAM" id="SSF51556">
    <property type="entry name" value="Metallo-dependent hydrolases"/>
    <property type="match status" value="1"/>
</dbReference>
<evidence type="ECO:0000313" key="3">
    <source>
        <dbReference type="EMBL" id="MFB5189149.1"/>
    </source>
</evidence>
<comment type="similarity">
    <text evidence="1">Belongs to the metallo-dependent hydrolases superfamily.</text>
</comment>
<protein>
    <submittedName>
        <fullName evidence="3">Amidohydrolase family protein</fullName>
    </submittedName>
</protein>
<dbReference type="InterPro" id="IPR032466">
    <property type="entry name" value="Metal_Hydrolase"/>
</dbReference>
<dbReference type="InterPro" id="IPR006680">
    <property type="entry name" value="Amidohydro-rel"/>
</dbReference>